<dbReference type="Proteomes" id="UP000287166">
    <property type="component" value="Unassembled WGS sequence"/>
</dbReference>
<accession>A0A401GDS6</accession>
<evidence type="ECO:0000313" key="3">
    <source>
        <dbReference type="Proteomes" id="UP000287166"/>
    </source>
</evidence>
<dbReference type="AlphaFoldDB" id="A0A401GDS6"/>
<dbReference type="EMBL" id="BFAD01000003">
    <property type="protein sequence ID" value="GBE80320.1"/>
    <property type="molecule type" value="Genomic_DNA"/>
</dbReference>
<keyword evidence="3" id="KW-1185">Reference proteome</keyword>
<proteinExistence type="predicted"/>
<name>A0A401GDS6_9APHY</name>
<evidence type="ECO:0000256" key="1">
    <source>
        <dbReference type="SAM" id="MobiDB-lite"/>
    </source>
</evidence>
<sequence length="103" mass="11269">MSQPWPGNCWTNYRVQKHRRSRIVSVVDAWGDEPDPASSSGFSSLTSGIKVRRASDLRVRFRDADQSSKPDRCAPARSSAPPSSNNRADACRPDTPQAVGARA</sequence>
<feature type="compositionally biased region" description="Basic and acidic residues" evidence="1">
    <location>
        <begin position="60"/>
        <end position="74"/>
    </location>
</feature>
<reference evidence="2 3" key="1">
    <citation type="journal article" date="2018" name="Sci. Rep.">
        <title>Genome sequence of the cauliflower mushroom Sparassis crispa (Hanabiratake) and its association with beneficial usage.</title>
        <authorList>
            <person name="Kiyama R."/>
            <person name="Furutani Y."/>
            <person name="Kawaguchi K."/>
            <person name="Nakanishi T."/>
        </authorList>
    </citation>
    <scope>NUCLEOTIDE SEQUENCE [LARGE SCALE GENOMIC DNA]</scope>
</reference>
<comment type="caution">
    <text evidence="2">The sequence shown here is derived from an EMBL/GenBank/DDBJ whole genome shotgun (WGS) entry which is preliminary data.</text>
</comment>
<gene>
    <name evidence="2" type="ORF">SCP_0300350</name>
</gene>
<organism evidence="2 3">
    <name type="scientific">Sparassis crispa</name>
    <dbReference type="NCBI Taxonomy" id="139825"/>
    <lineage>
        <taxon>Eukaryota</taxon>
        <taxon>Fungi</taxon>
        <taxon>Dikarya</taxon>
        <taxon>Basidiomycota</taxon>
        <taxon>Agaricomycotina</taxon>
        <taxon>Agaricomycetes</taxon>
        <taxon>Polyporales</taxon>
        <taxon>Sparassidaceae</taxon>
        <taxon>Sparassis</taxon>
    </lineage>
</organism>
<dbReference type="RefSeq" id="XP_027611233.1">
    <property type="nucleotide sequence ID" value="XM_027755432.1"/>
</dbReference>
<evidence type="ECO:0000313" key="2">
    <source>
        <dbReference type="EMBL" id="GBE80320.1"/>
    </source>
</evidence>
<feature type="region of interest" description="Disordered" evidence="1">
    <location>
        <begin position="60"/>
        <end position="103"/>
    </location>
</feature>
<dbReference type="InParanoid" id="A0A401GDS6"/>
<dbReference type="GeneID" id="38777237"/>
<protein>
    <submittedName>
        <fullName evidence="2">Uncharacterized protein</fullName>
    </submittedName>
</protein>
<feature type="compositionally biased region" description="Low complexity" evidence="1">
    <location>
        <begin position="75"/>
        <end position="88"/>
    </location>
</feature>